<feature type="region of interest" description="Disordered" evidence="1">
    <location>
        <begin position="21"/>
        <end position="51"/>
    </location>
</feature>
<accession>A0A267FHG3</accession>
<keyword evidence="3" id="KW-1185">Reference proteome</keyword>
<comment type="caution">
    <text evidence="2">The sequence shown here is derived from an EMBL/GenBank/DDBJ whole genome shotgun (WGS) entry which is preliminary data.</text>
</comment>
<evidence type="ECO:0000313" key="2">
    <source>
        <dbReference type="EMBL" id="PAA73198.1"/>
    </source>
</evidence>
<evidence type="ECO:0000256" key="1">
    <source>
        <dbReference type="SAM" id="MobiDB-lite"/>
    </source>
</evidence>
<name>A0A267FHG3_9PLAT</name>
<dbReference type="AlphaFoldDB" id="A0A267FHG3"/>
<dbReference type="Proteomes" id="UP000215902">
    <property type="component" value="Unassembled WGS sequence"/>
</dbReference>
<gene>
    <name evidence="2" type="ORF">BOX15_Mlig005938g1</name>
</gene>
<sequence length="190" mass="20005">MATVANLLSFAEHRRGESLRLEREQTIESLSGRYSASSAPAPHQEQPEEELQSPLTVAVGSYGPVVLQRRSDPPALGATCLRPLTNRPSDHMALAACEVLDRRLCSHCRALEDRAASNLGVGGASAAGGRGFELRQTILQHRLRSLMPSAGKEELVAAAAASAAAADAVGRSLTGLELLDGAETQALTEN</sequence>
<organism evidence="2 3">
    <name type="scientific">Macrostomum lignano</name>
    <dbReference type="NCBI Taxonomy" id="282301"/>
    <lineage>
        <taxon>Eukaryota</taxon>
        <taxon>Metazoa</taxon>
        <taxon>Spiralia</taxon>
        <taxon>Lophotrochozoa</taxon>
        <taxon>Platyhelminthes</taxon>
        <taxon>Rhabditophora</taxon>
        <taxon>Macrostomorpha</taxon>
        <taxon>Macrostomida</taxon>
        <taxon>Macrostomidae</taxon>
        <taxon>Macrostomum</taxon>
    </lineage>
</organism>
<evidence type="ECO:0000313" key="3">
    <source>
        <dbReference type="Proteomes" id="UP000215902"/>
    </source>
</evidence>
<feature type="compositionally biased region" description="Polar residues" evidence="1">
    <location>
        <begin position="27"/>
        <end position="37"/>
    </location>
</feature>
<dbReference type="EMBL" id="NIVC01001024">
    <property type="protein sequence ID" value="PAA73198.1"/>
    <property type="molecule type" value="Genomic_DNA"/>
</dbReference>
<proteinExistence type="predicted"/>
<reference evidence="2 3" key="1">
    <citation type="submission" date="2017-06" db="EMBL/GenBank/DDBJ databases">
        <title>A platform for efficient transgenesis in Macrostomum lignano, a flatworm model organism for stem cell research.</title>
        <authorList>
            <person name="Berezikov E."/>
        </authorList>
    </citation>
    <scope>NUCLEOTIDE SEQUENCE [LARGE SCALE GENOMIC DNA]</scope>
    <source>
        <strain evidence="2">DV1</strain>
        <tissue evidence="2">Whole organism</tissue>
    </source>
</reference>
<protein>
    <submittedName>
        <fullName evidence="2">Uncharacterized protein</fullName>
    </submittedName>
</protein>